<evidence type="ECO:0000259" key="5">
    <source>
        <dbReference type="PROSITE" id="PS50931"/>
    </source>
</evidence>
<dbReference type="Gene3D" id="3.40.190.290">
    <property type="match status" value="1"/>
</dbReference>
<dbReference type="InterPro" id="IPR036390">
    <property type="entry name" value="WH_DNA-bd_sf"/>
</dbReference>
<dbReference type="PANTHER" id="PTHR30537">
    <property type="entry name" value="HTH-TYPE TRANSCRIPTIONAL REGULATOR"/>
    <property type="match status" value="1"/>
</dbReference>
<name>A0A239PSW8_9RHOB</name>
<sequence>MNNISWRGIRAFILVAEHGSFTAAAGVSRYSKANLSQLVSDLELSLGVQLLVRTTRRLRLTEVGEGYFRQCKQAMLQLDAASDWARQSTRTLKGDIRMNSVGGLIGEDLVAPLIMEFQEEHPEVSVRLDFSSPRVDLIEQHYDLVVRMGDLPDSSLMVRGLHRIRTRYVASPAFLAKHGPIVRPADLEAVPLIYGSVEQWLLKRGHQRHVVQVNRGLNIASGRVMLRAARSGLGVARLADIYCQADLATGALVEVLPDWSEETQLSLVCPPLRHQLARVRALMSMISDNFGSRYLSALRGF</sequence>
<keyword evidence="4" id="KW-0804">Transcription</keyword>
<evidence type="ECO:0000256" key="4">
    <source>
        <dbReference type="ARBA" id="ARBA00023163"/>
    </source>
</evidence>
<dbReference type="Pfam" id="PF00126">
    <property type="entry name" value="HTH_1"/>
    <property type="match status" value="1"/>
</dbReference>
<keyword evidence="2" id="KW-0805">Transcription regulation</keyword>
<dbReference type="AlphaFoldDB" id="A0A239PSW8"/>
<dbReference type="RefSeq" id="WP_089343897.1">
    <property type="nucleotide sequence ID" value="NZ_CP067129.1"/>
</dbReference>
<dbReference type="InterPro" id="IPR000847">
    <property type="entry name" value="LysR_HTH_N"/>
</dbReference>
<dbReference type="EMBL" id="FZQB01000004">
    <property type="protein sequence ID" value="SNT73143.1"/>
    <property type="molecule type" value="Genomic_DNA"/>
</dbReference>
<evidence type="ECO:0000256" key="2">
    <source>
        <dbReference type="ARBA" id="ARBA00023015"/>
    </source>
</evidence>
<evidence type="ECO:0000256" key="1">
    <source>
        <dbReference type="ARBA" id="ARBA00009437"/>
    </source>
</evidence>
<comment type="similarity">
    <text evidence="1">Belongs to the LysR transcriptional regulatory family.</text>
</comment>
<protein>
    <submittedName>
        <fullName evidence="6">Transcriptional regulator, LysR family</fullName>
    </submittedName>
</protein>
<evidence type="ECO:0000313" key="7">
    <source>
        <dbReference type="Proteomes" id="UP000198307"/>
    </source>
</evidence>
<dbReference type="GO" id="GO:0006351">
    <property type="term" value="P:DNA-templated transcription"/>
    <property type="evidence" value="ECO:0007669"/>
    <property type="project" value="TreeGrafter"/>
</dbReference>
<accession>A0A239PSW8</accession>
<dbReference type="SUPFAM" id="SSF53850">
    <property type="entry name" value="Periplasmic binding protein-like II"/>
    <property type="match status" value="1"/>
</dbReference>
<evidence type="ECO:0000256" key="3">
    <source>
        <dbReference type="ARBA" id="ARBA00023125"/>
    </source>
</evidence>
<dbReference type="Gene3D" id="1.10.10.10">
    <property type="entry name" value="Winged helix-like DNA-binding domain superfamily/Winged helix DNA-binding domain"/>
    <property type="match status" value="1"/>
</dbReference>
<keyword evidence="3" id="KW-0238">DNA-binding</keyword>
<dbReference type="FunFam" id="1.10.10.10:FF:000001">
    <property type="entry name" value="LysR family transcriptional regulator"/>
    <property type="match status" value="1"/>
</dbReference>
<keyword evidence="7" id="KW-1185">Reference proteome</keyword>
<reference evidence="6 7" key="1">
    <citation type="submission" date="2017-07" db="EMBL/GenBank/DDBJ databases">
        <authorList>
            <person name="Sun Z.S."/>
            <person name="Albrecht U."/>
            <person name="Echele G."/>
            <person name="Lee C.C."/>
        </authorList>
    </citation>
    <scope>NUCLEOTIDE SEQUENCE [LARGE SCALE GENOMIC DNA]</scope>
    <source>
        <strain evidence="6 7">DSM 14827</strain>
    </source>
</reference>
<dbReference type="Proteomes" id="UP000198307">
    <property type="component" value="Unassembled WGS sequence"/>
</dbReference>
<dbReference type="SUPFAM" id="SSF46785">
    <property type="entry name" value="Winged helix' DNA-binding domain"/>
    <property type="match status" value="1"/>
</dbReference>
<dbReference type="PROSITE" id="PS50931">
    <property type="entry name" value="HTH_LYSR"/>
    <property type="match status" value="1"/>
</dbReference>
<dbReference type="InterPro" id="IPR005119">
    <property type="entry name" value="LysR_subst-bd"/>
</dbReference>
<dbReference type="InterPro" id="IPR036388">
    <property type="entry name" value="WH-like_DNA-bd_sf"/>
</dbReference>
<dbReference type="Pfam" id="PF03466">
    <property type="entry name" value="LysR_substrate"/>
    <property type="match status" value="1"/>
</dbReference>
<organism evidence="6 7">
    <name type="scientific">Paracoccus seriniphilus</name>
    <dbReference type="NCBI Taxonomy" id="184748"/>
    <lineage>
        <taxon>Bacteria</taxon>
        <taxon>Pseudomonadati</taxon>
        <taxon>Pseudomonadota</taxon>
        <taxon>Alphaproteobacteria</taxon>
        <taxon>Rhodobacterales</taxon>
        <taxon>Paracoccaceae</taxon>
        <taxon>Paracoccus</taxon>
    </lineage>
</organism>
<dbReference type="PANTHER" id="PTHR30537:SF5">
    <property type="entry name" value="HTH-TYPE TRANSCRIPTIONAL ACTIVATOR TTDR-RELATED"/>
    <property type="match status" value="1"/>
</dbReference>
<proteinExistence type="inferred from homology"/>
<dbReference type="OrthoDB" id="9813056at2"/>
<gene>
    <name evidence="6" type="ORF">SAMN05444959_104316</name>
</gene>
<evidence type="ECO:0000313" key="6">
    <source>
        <dbReference type="EMBL" id="SNT73143.1"/>
    </source>
</evidence>
<dbReference type="InterPro" id="IPR058163">
    <property type="entry name" value="LysR-type_TF_proteobact-type"/>
</dbReference>
<dbReference type="GO" id="GO:0043565">
    <property type="term" value="F:sequence-specific DNA binding"/>
    <property type="evidence" value="ECO:0007669"/>
    <property type="project" value="TreeGrafter"/>
</dbReference>
<dbReference type="CDD" id="cd08422">
    <property type="entry name" value="PBP2_CrgA_like"/>
    <property type="match status" value="1"/>
</dbReference>
<feature type="domain" description="HTH lysR-type" evidence="5">
    <location>
        <begin position="4"/>
        <end position="61"/>
    </location>
</feature>
<dbReference type="GO" id="GO:0003700">
    <property type="term" value="F:DNA-binding transcription factor activity"/>
    <property type="evidence" value="ECO:0007669"/>
    <property type="project" value="InterPro"/>
</dbReference>